<sequence length="290" mass="30891">MSKRNSQEAKREARERLKAEREKQAKRDKIRRQLTVGGSALAILAIAGGIGFAIANNTGGGSDSTDWSAARDILDNGAPSGDDADGEDSADGVNYPTEAPANTGGDDGLTVQVGDPDAANTVTLYEDPRCPICVTFEQAMGETIKQGIEDGSYKVDFVFGTFLDNNFPGNGSKNAVAALGAALNVSPEAFLEYHEAMFSEEWHPAENKDGFTDEYLIEIGDTIPELKDNQEFQDAITNSTYATWALQMSDKFDASGVGGTPSMAINGQKLEQVPYSPTDLDAALAAYPAE</sequence>
<dbReference type="RefSeq" id="WP_093842962.1">
    <property type="nucleotide sequence ID" value="NZ_FPAB01000003.1"/>
</dbReference>
<proteinExistence type="predicted"/>
<feature type="compositionally biased region" description="Basic and acidic residues" evidence="1">
    <location>
        <begin position="1"/>
        <end position="27"/>
    </location>
</feature>
<evidence type="ECO:0000259" key="3">
    <source>
        <dbReference type="Pfam" id="PF13462"/>
    </source>
</evidence>
<dbReference type="InterPro" id="IPR036249">
    <property type="entry name" value="Thioredoxin-like_sf"/>
</dbReference>
<feature type="domain" description="Thioredoxin-like fold" evidence="3">
    <location>
        <begin position="110"/>
        <end position="280"/>
    </location>
</feature>
<feature type="region of interest" description="Disordered" evidence="1">
    <location>
        <begin position="1"/>
        <end position="29"/>
    </location>
</feature>
<name>A0A1I6RVB0_9ACTN</name>
<protein>
    <submittedName>
        <fullName evidence="4">Thioredoxin</fullName>
    </submittedName>
</protein>
<organism evidence="4 5">
    <name type="scientific">Streptomyces harbinensis</name>
    <dbReference type="NCBI Taxonomy" id="1176198"/>
    <lineage>
        <taxon>Bacteria</taxon>
        <taxon>Bacillati</taxon>
        <taxon>Actinomycetota</taxon>
        <taxon>Actinomycetes</taxon>
        <taxon>Kitasatosporales</taxon>
        <taxon>Streptomycetaceae</taxon>
        <taxon>Streptomyces</taxon>
    </lineage>
</organism>
<evidence type="ECO:0000256" key="1">
    <source>
        <dbReference type="SAM" id="MobiDB-lite"/>
    </source>
</evidence>
<reference evidence="5" key="1">
    <citation type="submission" date="2016-10" db="EMBL/GenBank/DDBJ databases">
        <authorList>
            <person name="Varghese N."/>
            <person name="Submissions S."/>
        </authorList>
    </citation>
    <scope>NUCLEOTIDE SEQUENCE [LARGE SCALE GENOMIC DNA]</scope>
    <source>
        <strain evidence="5">CGMCC 4.7047</strain>
    </source>
</reference>
<evidence type="ECO:0000313" key="5">
    <source>
        <dbReference type="Proteomes" id="UP000198873"/>
    </source>
</evidence>
<dbReference type="SUPFAM" id="SSF52833">
    <property type="entry name" value="Thioredoxin-like"/>
    <property type="match status" value="1"/>
</dbReference>
<keyword evidence="2" id="KW-1133">Transmembrane helix</keyword>
<dbReference type="Gene3D" id="3.40.30.10">
    <property type="entry name" value="Glutaredoxin"/>
    <property type="match status" value="1"/>
</dbReference>
<keyword evidence="5" id="KW-1185">Reference proteome</keyword>
<evidence type="ECO:0000256" key="2">
    <source>
        <dbReference type="SAM" id="Phobius"/>
    </source>
</evidence>
<gene>
    <name evidence="4" type="ORF">SAMN05444716_103477</name>
</gene>
<accession>A0A1I6RVB0</accession>
<dbReference type="STRING" id="1176198.SAMN05444716_103477"/>
<evidence type="ECO:0000313" key="4">
    <source>
        <dbReference type="EMBL" id="SFS68665.1"/>
    </source>
</evidence>
<dbReference type="AlphaFoldDB" id="A0A1I6RVB0"/>
<keyword evidence="2" id="KW-0472">Membrane</keyword>
<dbReference type="Proteomes" id="UP000198873">
    <property type="component" value="Unassembled WGS sequence"/>
</dbReference>
<feature type="transmembrane region" description="Helical" evidence="2">
    <location>
        <begin position="34"/>
        <end position="55"/>
    </location>
</feature>
<feature type="region of interest" description="Disordered" evidence="1">
    <location>
        <begin position="61"/>
        <end position="109"/>
    </location>
</feature>
<dbReference type="Pfam" id="PF13462">
    <property type="entry name" value="Thioredoxin_4"/>
    <property type="match status" value="1"/>
</dbReference>
<dbReference type="EMBL" id="FPAB01000003">
    <property type="protein sequence ID" value="SFS68665.1"/>
    <property type="molecule type" value="Genomic_DNA"/>
</dbReference>
<dbReference type="InterPro" id="IPR012336">
    <property type="entry name" value="Thioredoxin-like_fold"/>
</dbReference>
<keyword evidence="2" id="KW-0812">Transmembrane</keyword>